<evidence type="ECO:0000313" key="3">
    <source>
        <dbReference type="Proteomes" id="UP000501558"/>
    </source>
</evidence>
<feature type="transmembrane region" description="Helical" evidence="1">
    <location>
        <begin position="255"/>
        <end position="273"/>
    </location>
</feature>
<evidence type="ECO:0000256" key="1">
    <source>
        <dbReference type="SAM" id="Phobius"/>
    </source>
</evidence>
<dbReference type="RefSeq" id="WP_167840965.1">
    <property type="nucleotide sequence ID" value="NZ_CP047628.1"/>
</dbReference>
<feature type="transmembrane region" description="Helical" evidence="1">
    <location>
        <begin position="420"/>
        <end position="441"/>
    </location>
</feature>
<feature type="transmembrane region" description="Helical" evidence="1">
    <location>
        <begin position="321"/>
        <end position="337"/>
    </location>
</feature>
<sequence>MELSRVQKNESITIEKIFLILITIFAGVTFVIQPIFSVPDEGAHFTNAYSVFHRETNSKDLMTYRYPIDSKMYRSFKIIDMYTKKGDYTQDKITWHLNRGNFQYLPPAIGMLIGQLIYPSTGVILSFGRLFNLLFYIIAIYFAIKKAKFGKWMMAAVALLPMSLQQAASVSYDVFFYATIFFGFSLMTNLVTYHGRLKRKDYLPIVLVICSFFLAKQSSLAMLLYFFALPVSLLIPNFFSNTIDVIWKFFNRHRIVFTAVMLTLFVLFLQFYFRNFGGLTRGLQVLFNSYFRPDIKQDLDSILVTGIVGIFGVFTHRFPEWFVILDFIFLFLILLNEKPIRLQNRFVFTSSMVFLGNIIMVSLTMYTVWTVGVLKQVDNLFSSGEQGRYFTPFLICLVPLGIYLKKIIAIKLSDVVFKRLFIGVMVINFIYFVVLTLLFYYSNDRGVQFIIKFYTWMRGLV</sequence>
<feature type="transmembrane region" description="Helical" evidence="1">
    <location>
        <begin position="389"/>
        <end position="408"/>
    </location>
</feature>
<evidence type="ECO:0000313" key="2">
    <source>
        <dbReference type="EMBL" id="QIW57571.1"/>
    </source>
</evidence>
<dbReference type="Proteomes" id="UP000501558">
    <property type="component" value="Chromosome"/>
</dbReference>
<name>A0AAE6YLE1_9LACT</name>
<dbReference type="Pfam" id="PF09913">
    <property type="entry name" value="DUF2142"/>
    <property type="match status" value="1"/>
</dbReference>
<feature type="transmembrane region" description="Helical" evidence="1">
    <location>
        <begin position="205"/>
        <end position="235"/>
    </location>
</feature>
<reference evidence="2 3" key="1">
    <citation type="submission" date="2019-12" db="EMBL/GenBank/DDBJ databases">
        <title>Whole genome sequences of Lactococcus raffinolactis strains isolated from sewage.</title>
        <authorList>
            <person name="Ybazeta G."/>
            <person name="Ross M."/>
            <person name="Brabant-Kirwan D."/>
            <person name="Saleh M."/>
            <person name="Dillon J.A."/>
            <person name="Splinter K."/>
            <person name="Nokhbeh R."/>
        </authorList>
    </citation>
    <scope>NUCLEOTIDE SEQUENCE [LARGE SCALE GENOMIC DNA]</scope>
    <source>
        <strain evidence="2 3">Lr_19_14</strain>
    </source>
</reference>
<organism evidence="2 3">
    <name type="scientific">Pseudolactococcus raffinolactis</name>
    <dbReference type="NCBI Taxonomy" id="1366"/>
    <lineage>
        <taxon>Bacteria</taxon>
        <taxon>Bacillati</taxon>
        <taxon>Bacillota</taxon>
        <taxon>Bacilli</taxon>
        <taxon>Lactobacillales</taxon>
        <taxon>Streptococcaceae</taxon>
        <taxon>Pseudolactococcus</taxon>
    </lineage>
</organism>
<keyword evidence="1" id="KW-0472">Membrane</keyword>
<feature type="transmembrane region" description="Helical" evidence="1">
    <location>
        <begin position="346"/>
        <end position="369"/>
    </location>
</feature>
<feature type="transmembrane region" description="Helical" evidence="1">
    <location>
        <begin position="174"/>
        <end position="193"/>
    </location>
</feature>
<proteinExistence type="predicted"/>
<accession>A0AAE6YLE1</accession>
<keyword evidence="1" id="KW-0812">Transmembrane</keyword>
<feature type="transmembrane region" description="Helical" evidence="1">
    <location>
        <begin position="17"/>
        <end position="36"/>
    </location>
</feature>
<dbReference type="InterPro" id="IPR018674">
    <property type="entry name" value="DUF2142_membrane"/>
</dbReference>
<dbReference type="AlphaFoldDB" id="A0AAE6YLE1"/>
<keyword evidence="3" id="KW-1185">Reference proteome</keyword>
<feature type="transmembrane region" description="Helical" evidence="1">
    <location>
        <begin position="116"/>
        <end position="142"/>
    </location>
</feature>
<protein>
    <submittedName>
        <fullName evidence="2">DUF2142 domain-containing protein</fullName>
    </submittedName>
</protein>
<dbReference type="EMBL" id="CP047628">
    <property type="protein sequence ID" value="QIW57571.1"/>
    <property type="molecule type" value="Genomic_DNA"/>
</dbReference>
<keyword evidence="1" id="KW-1133">Transmembrane helix</keyword>
<gene>
    <name evidence="2" type="ORF">GU334_00980</name>
</gene>